<dbReference type="InterPro" id="IPR004846">
    <property type="entry name" value="T2SS/T3SS_dom"/>
</dbReference>
<evidence type="ECO:0000259" key="4">
    <source>
        <dbReference type="Pfam" id="PF13629"/>
    </source>
</evidence>
<dbReference type="GO" id="GO:0015627">
    <property type="term" value="C:type II protein secretion system complex"/>
    <property type="evidence" value="ECO:0007669"/>
    <property type="project" value="TreeGrafter"/>
</dbReference>
<comment type="caution">
    <text evidence="5">The sequence shown here is derived from an EMBL/GenBank/DDBJ whole genome shotgun (WGS) entry which is preliminary data.</text>
</comment>
<feature type="signal peptide" evidence="2">
    <location>
        <begin position="1"/>
        <end position="19"/>
    </location>
</feature>
<dbReference type="GO" id="GO:0009306">
    <property type="term" value="P:protein secretion"/>
    <property type="evidence" value="ECO:0007669"/>
    <property type="project" value="InterPro"/>
</dbReference>
<organism evidence="5 6">
    <name type="scientific">Veronia pacifica</name>
    <dbReference type="NCBI Taxonomy" id="1080227"/>
    <lineage>
        <taxon>Bacteria</taxon>
        <taxon>Pseudomonadati</taxon>
        <taxon>Pseudomonadota</taxon>
        <taxon>Gammaproteobacteria</taxon>
        <taxon>Vibrionales</taxon>
        <taxon>Vibrionaceae</taxon>
        <taxon>Veronia</taxon>
    </lineage>
</organism>
<dbReference type="EMBL" id="LYBM01000001">
    <property type="protein sequence ID" value="ODA36082.1"/>
    <property type="molecule type" value="Genomic_DNA"/>
</dbReference>
<dbReference type="OrthoDB" id="9775455at2"/>
<comment type="similarity">
    <text evidence="1">Belongs to the bacterial secretin family.</text>
</comment>
<sequence length="438" mass="47614">MFKQMMILCCLVASFSAQAATRYLTTGDGENLSFDQEIGTVFVSDPLIADYKVVNKKTLVLFGLSVGQARVIVYDKQGDVLASDRIHVDLGLSQVRRQIALHFPERDIRITSVGEQVAVKGKVFSEEERDKVYQLIATLLNRSKLDRYGKAQSVTLPSGTSESPQASFAKNYTYTGIYEGLEVISVKQVNVKISVAQVTERFKETVGIDWSTLGQISGSFSLNKFKSDDLTTIISAMADDNLASILAEPNLTVMSGESASFLAGGEVPVIASSGTSTSISFKDYGVKLELTANVMSEDKVKLYLAPEVSAIEQIIESVGMRVPQLSSRKTSTTIELGDGESFILGGLMSSDDIEQVKKVPLLGDIPVLGGFFKTASTTRQKTELLIVATVNLVNPVSPESIVLPRMNKTTNWERLLFPPIKHFSLPAIKVLAEGGFAE</sequence>
<dbReference type="AlphaFoldDB" id="A0A1C3ES47"/>
<dbReference type="InterPro" id="IPR001775">
    <property type="entry name" value="GspD/PilQ"/>
</dbReference>
<dbReference type="PANTHER" id="PTHR30332">
    <property type="entry name" value="PROBABLE GENERAL SECRETION PATHWAY PROTEIN D"/>
    <property type="match status" value="1"/>
</dbReference>
<keyword evidence="2" id="KW-0732">Signal</keyword>
<feature type="chain" id="PRO_5008673374" evidence="2">
    <location>
        <begin position="20"/>
        <end position="438"/>
    </location>
</feature>
<evidence type="ECO:0000259" key="3">
    <source>
        <dbReference type="Pfam" id="PF00263"/>
    </source>
</evidence>
<feature type="domain" description="Type II/III secretion system secretin-like" evidence="3">
    <location>
        <begin position="236"/>
        <end position="393"/>
    </location>
</feature>
<dbReference type="Proteomes" id="UP000094936">
    <property type="component" value="Unassembled WGS sequence"/>
</dbReference>
<evidence type="ECO:0000256" key="1">
    <source>
        <dbReference type="RuleBase" id="RU004003"/>
    </source>
</evidence>
<dbReference type="InterPro" id="IPR050810">
    <property type="entry name" value="Bact_Secretion_Sys_Channel"/>
</dbReference>
<feature type="domain" description="Pilus formation protein N-terminal" evidence="4">
    <location>
        <begin position="19"/>
        <end position="88"/>
    </location>
</feature>
<dbReference type="PANTHER" id="PTHR30332:SF17">
    <property type="entry name" value="TYPE IV PILIATION SYSTEM PROTEIN DR_0774-RELATED"/>
    <property type="match status" value="1"/>
</dbReference>
<evidence type="ECO:0000313" key="6">
    <source>
        <dbReference type="Proteomes" id="UP000094936"/>
    </source>
</evidence>
<dbReference type="InterPro" id="IPR032789">
    <property type="entry name" value="T2SS-T3SS_pil_N"/>
</dbReference>
<keyword evidence="6" id="KW-1185">Reference proteome</keyword>
<evidence type="ECO:0000313" key="5">
    <source>
        <dbReference type="EMBL" id="ODA36082.1"/>
    </source>
</evidence>
<dbReference type="Pfam" id="PF00263">
    <property type="entry name" value="Secretin"/>
    <property type="match status" value="1"/>
</dbReference>
<evidence type="ECO:0000256" key="2">
    <source>
        <dbReference type="SAM" id="SignalP"/>
    </source>
</evidence>
<accession>A0A1C3ES47</accession>
<name>A0A1C3ES47_9GAMM</name>
<dbReference type="PRINTS" id="PR00811">
    <property type="entry name" value="BCTERIALGSPD"/>
</dbReference>
<dbReference type="Pfam" id="PF13629">
    <property type="entry name" value="T2SS-T3SS_pil_N"/>
    <property type="match status" value="1"/>
</dbReference>
<dbReference type="STRING" id="1080227.A8L45_00305"/>
<dbReference type="RefSeq" id="WP_068898027.1">
    <property type="nucleotide sequence ID" value="NZ_JBHUIF010000002.1"/>
</dbReference>
<proteinExistence type="inferred from homology"/>
<reference evidence="5 6" key="1">
    <citation type="submission" date="2016-05" db="EMBL/GenBank/DDBJ databases">
        <title>Genomic Taxonomy of the Vibrionaceae.</title>
        <authorList>
            <person name="Gomez-Gil B."/>
            <person name="Enciso-Ibarra J."/>
        </authorList>
    </citation>
    <scope>NUCLEOTIDE SEQUENCE [LARGE SCALE GENOMIC DNA]</scope>
    <source>
        <strain evidence="5 6">CAIM 1920</strain>
    </source>
</reference>
<protein>
    <submittedName>
        <fullName evidence="5">Pilus assembly protein CpaC</fullName>
    </submittedName>
</protein>
<gene>
    <name evidence="5" type="ORF">A8L45_00305</name>
</gene>